<evidence type="ECO:0000259" key="3">
    <source>
        <dbReference type="PROSITE" id="PS50172"/>
    </source>
</evidence>
<dbReference type="SMART" id="SM00609">
    <property type="entry name" value="VIT"/>
    <property type="match status" value="1"/>
</dbReference>
<dbReference type="InParanoid" id="H3A7U1"/>
<dbReference type="InterPro" id="IPR036465">
    <property type="entry name" value="vWFA_dom_sf"/>
</dbReference>
<dbReference type="SUPFAM" id="SSF56399">
    <property type="entry name" value="ADP-ribosylation"/>
    <property type="match status" value="1"/>
</dbReference>
<dbReference type="OMA" id="PHKGTMP"/>
<sequence>NTMEIFRNWVLFLELKTLPIKEKSKLKQLIKENGGTISYVINQKCTHVIGNDCDTLSPWLLKKIQKYEIPVLSVKYVLKCIEEGRVLETQCCIPAHASKDFSEPSESRPVFTDEVKNCCAEESLEELFAGKLRIYNDSDSDIPPFPEDFEVAKYSLFEKSFENETEKAAVVELQCSQQDSSFLFRISGHLGLGLQSGLQVQKKQFLFASTSEDAVDAYEIYIQELLEEDFELKEHFPLGGHYLISSQLQKVLFEESLNVRNISQEVGVFVETIWREAHGCLEDVLLCPVNSISPNDVVSRAEGVLLQLRRAIDDGANPAVLKDIMSEFYRLIPHKKGKDHTLNKKILSAKQDLCQLIRDVVNAHEATMGSTLPSSLFKYRALQCHIQHVEPSSDEFLQVKNLVLESSHSDSPIEVLKIFQVARVNESVEFQSKLGTVLQLFHASAVSNFVGILSRRGLLLPKIVVEDHGVERTDIGNLGSGIYFSDSVSISIKYSKPSATDGTRLLLVCDVALGTCKELSQKIFSLTSAPKGFHSVHGVHRTEKKLSDFEDDEFVVYNTNQLRIKYVVQFLVDGDQKKPFQPSQMNTPLPDAMPKYDPDTLSYENLIEGCKHPLEDKAGLQDNSGNCIPLEEVHMKGRILDFTAQFSQVQGYTHSMHITLQTNYNYKIHNGYALDVYTLFGKYILSGIISLRQYSQCQLPPGVSGGEGCLLLKSNLPDVFTVSVGNLPPNATVLIKITYITELSVNWHNIEFFLPGTVAPWQQDKALNENTQETVEKVCINTPQECAFSAEMSIEMPYPISDIYSWTHKIKIKKTDCKAVVCTEKGSSLSKGGLYLQLFVADIFQPRLWIEKHPDKDSEACMAVFFPSHGLSTPENESSAEMIICLDCSNSMMGLALQQAQKIAAFFLHTCCSIYRINVITFGTDYKELFQFSRHVDDPWAASQKFIQSATAIMGNSDFWKPLYRLNLLPPSKGFRNILLISDGHLQNESLTFQLIKKNVKHTRIFTCGVGSTANRHLLRSLARYGGGTYEFFDEKTKYNWLEKINLQKKRMISLGCTSVSVKWQQFSRNAPEPIQAPNQIRSLFDNDRLLLYGFAARCTQVALHGMLNEKEIQTMVSTTELQKTKGTMLHKLTARAIIRDYEHGSLHEDETEHEMKKALLKSLIIKLSKEYSIITQFTSFVAIEKRGTEEAEDPGAPNIEELIAKDDVDILQYMDWREETDEAVIHRTLMLSEGFTELLMSYRNSETLQVEKDKLESQETSLNKYAVDFSDSQSLHICASSSNVEKNFHIQYKLPESVLPPPPFHLAEPQFSVFSNSHWLEAGICIAEGPLTPSGICPVDLSFSRQSSVAPVEQVSKSISFASSAPIQPAFGTVCNLFAFPSSAPTRPVIGSSSFSFSSPMQLPFGTGSSGFGSSAPTQPMGGTGSFGFASPVPKQPVADSGLFGFSAARRLGRGTDSLQLGFSGPAQMASGSDFVRLSAPVQPDIETVPLVFGSKQLVDESGLFHSASTQPVSGDGSVGIVSYQLAKKCVPHFSPKLKKRGCLKSPFSVKLLQEASLQLEAENIKIISVRTKNCLIPWTQLFQLQSQDGYWQLSQELGLILELDEDYLINVFLKQKGIQSLGLKGKENLLQLIATLLVLQLIHFTQQLEGIVLKSLLKLDEPTKSSTIHWAFNSVKKAVKWAKNVDGQYSAICNRLQLGRDWESATRQLLRIDPIKASSPLYRIISRGG</sequence>
<dbReference type="GO" id="GO:0005737">
    <property type="term" value="C:cytoplasm"/>
    <property type="evidence" value="ECO:0007669"/>
    <property type="project" value="TreeGrafter"/>
</dbReference>
<dbReference type="InterPro" id="IPR013694">
    <property type="entry name" value="VIT"/>
</dbReference>
<evidence type="ECO:0000313" key="6">
    <source>
        <dbReference type="Ensembl" id="ENSLACP00000005712.1"/>
    </source>
</evidence>
<keyword evidence="2" id="KW-0520">NAD</keyword>
<organism evidence="6 7">
    <name type="scientific">Latimeria chalumnae</name>
    <name type="common">Coelacanth</name>
    <dbReference type="NCBI Taxonomy" id="7897"/>
    <lineage>
        <taxon>Eukaryota</taxon>
        <taxon>Metazoa</taxon>
        <taxon>Chordata</taxon>
        <taxon>Craniata</taxon>
        <taxon>Vertebrata</taxon>
        <taxon>Euteleostomi</taxon>
        <taxon>Coelacanthiformes</taxon>
        <taxon>Coelacanthidae</taxon>
        <taxon>Latimeria</taxon>
    </lineage>
</organism>
<dbReference type="GO" id="GO:0003950">
    <property type="term" value="F:NAD+ poly-ADP-ribosyltransferase activity"/>
    <property type="evidence" value="ECO:0007669"/>
    <property type="project" value="UniProtKB-UniRule"/>
</dbReference>
<dbReference type="Gene3D" id="3.40.50.410">
    <property type="entry name" value="von Willebrand factor, type A domain"/>
    <property type="match status" value="1"/>
</dbReference>
<dbReference type="FunCoup" id="H3A7U1">
    <property type="interactions" value="731"/>
</dbReference>
<name>H3A7U1_LATCH</name>
<dbReference type="PANTHER" id="PTHR46530:SF1">
    <property type="entry name" value="PROTEIN MONO-ADP-RIBOSYLTRANSFERASE PARP4"/>
    <property type="match status" value="1"/>
</dbReference>
<reference evidence="7" key="1">
    <citation type="submission" date="2011-08" db="EMBL/GenBank/DDBJ databases">
        <title>The draft genome of Latimeria chalumnae.</title>
        <authorList>
            <person name="Di Palma F."/>
            <person name="Alfoldi J."/>
            <person name="Johnson J."/>
            <person name="Berlin A."/>
            <person name="Gnerre S."/>
            <person name="Jaffe D."/>
            <person name="MacCallum I."/>
            <person name="Young S."/>
            <person name="Walker B.J."/>
            <person name="Lander E."/>
            <person name="Lindblad-Toh K."/>
        </authorList>
    </citation>
    <scope>NUCLEOTIDE SEQUENCE [LARGE SCALE GENOMIC DNA]</scope>
    <source>
        <strain evidence="7">Wild caught</strain>
    </source>
</reference>
<evidence type="ECO:0000256" key="2">
    <source>
        <dbReference type="RuleBase" id="RU362114"/>
    </source>
</evidence>
<dbReference type="PROSITE" id="PS51059">
    <property type="entry name" value="PARP_CATALYTIC"/>
    <property type="match status" value="1"/>
</dbReference>
<protein>
    <recommendedName>
        <fullName evidence="2">Poly [ADP-ribose] polymerase</fullName>
        <shortName evidence="2">PARP</shortName>
        <ecNumber evidence="2">2.4.2.-</ecNumber>
    </recommendedName>
</protein>
<proteinExistence type="inferred from homology"/>
<dbReference type="Pfam" id="PF13768">
    <property type="entry name" value="VWA_3"/>
    <property type="match status" value="1"/>
</dbReference>
<dbReference type="InterPro" id="IPR058905">
    <property type="entry name" value="WGR-like_PARP4"/>
</dbReference>
<accession>H3A7U1</accession>
<dbReference type="Proteomes" id="UP000008672">
    <property type="component" value="Unassembled WGS sequence"/>
</dbReference>
<dbReference type="EC" id="2.4.2.-" evidence="2"/>
<dbReference type="PANTHER" id="PTHR46530">
    <property type="entry name" value="PROTEIN MONO-ADP-RIBOSYLTRANSFERASE PARP4"/>
    <property type="match status" value="1"/>
</dbReference>
<dbReference type="STRING" id="7897.ENSLACP00000005712"/>
<dbReference type="Ensembl" id="ENSLACT00000005761.1">
    <property type="protein sequence ID" value="ENSLACP00000005712.1"/>
    <property type="gene ID" value="ENSLACG00000005075.1"/>
</dbReference>
<dbReference type="SUPFAM" id="SSF47587">
    <property type="entry name" value="Domain of poly(ADP-ribose) polymerase"/>
    <property type="match status" value="1"/>
</dbReference>
<feature type="domain" description="BRCT" evidence="3">
    <location>
        <begin position="1"/>
        <end position="90"/>
    </location>
</feature>
<dbReference type="SUPFAM" id="SSF52113">
    <property type="entry name" value="BRCT domain"/>
    <property type="match status" value="1"/>
</dbReference>
<dbReference type="Pfam" id="PF26156">
    <property type="entry name" value="PARP4_MVP-ID"/>
    <property type="match status" value="1"/>
</dbReference>
<dbReference type="EMBL" id="AFYH01174600">
    <property type="status" value="NOT_ANNOTATED_CDS"/>
    <property type="molecule type" value="Genomic_DNA"/>
</dbReference>
<dbReference type="eggNOG" id="KOG1037">
    <property type="taxonomic scope" value="Eukaryota"/>
</dbReference>
<dbReference type="EMBL" id="AFYH01174596">
    <property type="status" value="NOT_ANNOTATED_CDS"/>
    <property type="molecule type" value="Genomic_DNA"/>
</dbReference>
<dbReference type="PROSITE" id="PS50172">
    <property type="entry name" value="BRCT"/>
    <property type="match status" value="1"/>
</dbReference>
<evidence type="ECO:0000256" key="1">
    <source>
        <dbReference type="ARBA" id="ARBA00024347"/>
    </source>
</evidence>
<dbReference type="PROSITE" id="PS51468">
    <property type="entry name" value="VIT"/>
    <property type="match status" value="1"/>
</dbReference>
<dbReference type="InterPro" id="IPR001357">
    <property type="entry name" value="BRCT_dom"/>
</dbReference>
<dbReference type="Pfam" id="PF08487">
    <property type="entry name" value="VIT"/>
    <property type="match status" value="1"/>
</dbReference>
<dbReference type="InterPro" id="IPR002035">
    <property type="entry name" value="VWF_A"/>
</dbReference>
<dbReference type="FunFam" id="3.90.228.10:FF:000013">
    <property type="entry name" value="Poly [ADP-ribose] polymerase"/>
    <property type="match status" value="1"/>
</dbReference>
<dbReference type="Pfam" id="PF00644">
    <property type="entry name" value="PARP"/>
    <property type="match status" value="1"/>
</dbReference>
<dbReference type="InterPro" id="IPR058904">
    <property type="entry name" value="PARP4_MVP-ID"/>
</dbReference>
<dbReference type="CDD" id="cd17726">
    <property type="entry name" value="BRCT_PARP4_like"/>
    <property type="match status" value="1"/>
</dbReference>
<keyword evidence="2" id="KW-0328">Glycosyltransferase</keyword>
<dbReference type="EMBL" id="AFYH01174598">
    <property type="status" value="NOT_ANNOTATED_CDS"/>
    <property type="molecule type" value="Genomic_DNA"/>
</dbReference>
<dbReference type="Bgee" id="ENSLACG00000005075">
    <property type="expression patterns" value="Expressed in post-anal tail muscle"/>
</dbReference>
<keyword evidence="7" id="KW-1185">Reference proteome</keyword>
<dbReference type="InterPro" id="IPR036616">
    <property type="entry name" value="Poly(ADP-ribose)pol_reg_dom_sf"/>
</dbReference>
<dbReference type="EMBL" id="AFYH01174601">
    <property type="status" value="NOT_ANNOTATED_CDS"/>
    <property type="molecule type" value="Genomic_DNA"/>
</dbReference>
<dbReference type="EMBL" id="AFYH01174594">
    <property type="status" value="NOT_ANNOTATED_CDS"/>
    <property type="molecule type" value="Genomic_DNA"/>
</dbReference>
<dbReference type="SMART" id="SM00292">
    <property type="entry name" value="BRCT"/>
    <property type="match status" value="1"/>
</dbReference>
<dbReference type="InterPro" id="IPR012317">
    <property type="entry name" value="Poly(ADP-ribose)pol_cat_dom"/>
</dbReference>
<dbReference type="Pfam" id="PF26166">
    <property type="entry name" value="WGR-like_PARP4"/>
    <property type="match status" value="1"/>
</dbReference>
<dbReference type="Gene3D" id="3.90.228.10">
    <property type="match status" value="1"/>
</dbReference>
<dbReference type="SUPFAM" id="SSF53300">
    <property type="entry name" value="vWA-like"/>
    <property type="match status" value="1"/>
</dbReference>
<dbReference type="EMBL" id="AFYH01174592">
    <property type="status" value="NOT_ANNOTATED_CDS"/>
    <property type="molecule type" value="Genomic_DNA"/>
</dbReference>
<dbReference type="SMART" id="SM00327">
    <property type="entry name" value="VWA"/>
    <property type="match status" value="1"/>
</dbReference>
<keyword evidence="2" id="KW-0808">Transferase</keyword>
<dbReference type="EMBL" id="AFYH01174593">
    <property type="status" value="NOT_ANNOTATED_CDS"/>
    <property type="molecule type" value="Genomic_DNA"/>
</dbReference>
<dbReference type="EMBL" id="AFYH01174595">
    <property type="status" value="NOT_ANNOTATED_CDS"/>
    <property type="molecule type" value="Genomic_DNA"/>
</dbReference>
<gene>
    <name evidence="6" type="primary">PARP4</name>
</gene>
<evidence type="ECO:0000313" key="7">
    <source>
        <dbReference type="Proteomes" id="UP000008672"/>
    </source>
</evidence>
<dbReference type="EMBL" id="AFYH01174599">
    <property type="status" value="NOT_ANNOTATED_CDS"/>
    <property type="molecule type" value="Genomic_DNA"/>
</dbReference>
<reference evidence="6" key="2">
    <citation type="submission" date="2025-08" db="UniProtKB">
        <authorList>
            <consortium name="Ensembl"/>
        </authorList>
    </citation>
    <scope>IDENTIFICATION</scope>
</reference>
<dbReference type="EMBL" id="AFYH01174597">
    <property type="status" value="NOT_ANNOTATED_CDS"/>
    <property type="molecule type" value="Genomic_DNA"/>
</dbReference>
<dbReference type="InterPro" id="IPR036420">
    <property type="entry name" value="BRCT_dom_sf"/>
</dbReference>
<evidence type="ECO:0000259" key="5">
    <source>
        <dbReference type="PROSITE" id="PS51468"/>
    </source>
</evidence>
<comment type="similarity">
    <text evidence="1">Belongs to the ARTD/PARP family.</text>
</comment>
<reference evidence="6" key="3">
    <citation type="submission" date="2025-09" db="UniProtKB">
        <authorList>
            <consortium name="Ensembl"/>
        </authorList>
    </citation>
    <scope>IDENTIFICATION</scope>
</reference>
<feature type="domain" description="PARP catalytic" evidence="4">
    <location>
        <begin position="373"/>
        <end position="579"/>
    </location>
</feature>
<dbReference type="InterPro" id="IPR031273">
    <property type="entry name" value="PARP4"/>
</dbReference>
<dbReference type="GeneTree" id="ENSGT00940000160555"/>
<evidence type="ECO:0000259" key="4">
    <source>
        <dbReference type="PROSITE" id="PS51059"/>
    </source>
</evidence>
<dbReference type="Pfam" id="PF00533">
    <property type="entry name" value="BRCT"/>
    <property type="match status" value="1"/>
</dbReference>
<feature type="domain" description="VIT" evidence="5">
    <location>
        <begin position="614"/>
        <end position="741"/>
    </location>
</feature>
<dbReference type="Gene3D" id="3.40.50.10190">
    <property type="entry name" value="BRCT domain"/>
    <property type="match status" value="1"/>
</dbReference>
<dbReference type="HOGENOM" id="CLU_001437_0_0_1"/>